<dbReference type="RefSeq" id="WP_176269298.1">
    <property type="nucleotide sequence ID" value="NZ_JABVBA010000001.1"/>
</dbReference>
<sequence>MKKKIITPALILSLGLLAAPQAHAQECKANDLINQSQTLITQLNQNTRDLDSIKAKK</sequence>
<evidence type="ECO:0008006" key="4">
    <source>
        <dbReference type="Google" id="ProtNLM"/>
    </source>
</evidence>
<gene>
    <name evidence="2" type="ORF">HV819_00645</name>
</gene>
<protein>
    <recommendedName>
        <fullName evidence="4">Adhesion protein FadA</fullName>
    </recommendedName>
</protein>
<name>A0ABX2N755_9FIRM</name>
<feature type="signal peptide" evidence="1">
    <location>
        <begin position="1"/>
        <end position="24"/>
    </location>
</feature>
<proteinExistence type="predicted"/>
<keyword evidence="3" id="KW-1185">Reference proteome</keyword>
<dbReference type="EMBL" id="JABVBA010000001">
    <property type="protein sequence ID" value="NVF10524.1"/>
    <property type="molecule type" value="Genomic_DNA"/>
</dbReference>
<evidence type="ECO:0000313" key="3">
    <source>
        <dbReference type="Proteomes" id="UP000540919"/>
    </source>
</evidence>
<dbReference type="Proteomes" id="UP000540919">
    <property type="component" value="Unassembled WGS sequence"/>
</dbReference>
<organism evidence="2 3">
    <name type="scientific">Anaerococcus faecalis</name>
    <dbReference type="NCBI Taxonomy" id="2742993"/>
    <lineage>
        <taxon>Bacteria</taxon>
        <taxon>Bacillati</taxon>
        <taxon>Bacillota</taxon>
        <taxon>Tissierellia</taxon>
        <taxon>Tissierellales</taxon>
        <taxon>Peptoniphilaceae</taxon>
        <taxon>Anaerococcus</taxon>
    </lineage>
</organism>
<evidence type="ECO:0000313" key="2">
    <source>
        <dbReference type="EMBL" id="NVF10524.1"/>
    </source>
</evidence>
<evidence type="ECO:0000256" key="1">
    <source>
        <dbReference type="SAM" id="SignalP"/>
    </source>
</evidence>
<feature type="chain" id="PRO_5045893452" description="Adhesion protein FadA" evidence="1">
    <location>
        <begin position="25"/>
        <end position="57"/>
    </location>
</feature>
<accession>A0ABX2N755</accession>
<keyword evidence="1" id="KW-0732">Signal</keyword>
<reference evidence="2 3" key="1">
    <citation type="submission" date="2020-06" db="EMBL/GenBank/DDBJ databases">
        <title>Anaerococcus sp. nov., isolated form swine feces.</title>
        <authorList>
            <person name="Yu S."/>
        </authorList>
    </citation>
    <scope>NUCLEOTIDE SEQUENCE [LARGE SCALE GENOMIC DNA]</scope>
    <source>
        <strain evidence="2 3">AGMB00486</strain>
    </source>
</reference>
<comment type="caution">
    <text evidence="2">The sequence shown here is derived from an EMBL/GenBank/DDBJ whole genome shotgun (WGS) entry which is preliminary data.</text>
</comment>